<keyword evidence="4" id="KW-0802">TPR repeat</keyword>
<feature type="compositionally biased region" description="Polar residues" evidence="5">
    <location>
        <begin position="130"/>
        <end position="140"/>
    </location>
</feature>
<dbReference type="GO" id="GO:0005829">
    <property type="term" value="C:cytosol"/>
    <property type="evidence" value="ECO:0007669"/>
    <property type="project" value="TreeGrafter"/>
</dbReference>
<dbReference type="GO" id="GO:0005739">
    <property type="term" value="C:mitochondrion"/>
    <property type="evidence" value="ECO:0007669"/>
    <property type="project" value="TreeGrafter"/>
</dbReference>
<gene>
    <name evidence="6" type="primary">SPAG1_2</name>
    <name evidence="6" type="ORF">OS493_033640</name>
</gene>
<comment type="subcellular location">
    <subcellularLocation>
        <location evidence="1">Cytoplasm</location>
    </subcellularLocation>
</comment>
<evidence type="ECO:0000256" key="5">
    <source>
        <dbReference type="SAM" id="MobiDB-lite"/>
    </source>
</evidence>
<dbReference type="Proteomes" id="UP001163046">
    <property type="component" value="Unassembled WGS sequence"/>
</dbReference>
<keyword evidence="7" id="KW-1185">Reference proteome</keyword>
<evidence type="ECO:0000313" key="7">
    <source>
        <dbReference type="Proteomes" id="UP001163046"/>
    </source>
</evidence>
<evidence type="ECO:0000256" key="3">
    <source>
        <dbReference type="ARBA" id="ARBA00022737"/>
    </source>
</evidence>
<dbReference type="GO" id="GO:0006626">
    <property type="term" value="P:protein targeting to mitochondrion"/>
    <property type="evidence" value="ECO:0007669"/>
    <property type="project" value="TreeGrafter"/>
</dbReference>
<organism evidence="6 7">
    <name type="scientific">Desmophyllum pertusum</name>
    <dbReference type="NCBI Taxonomy" id="174260"/>
    <lineage>
        <taxon>Eukaryota</taxon>
        <taxon>Metazoa</taxon>
        <taxon>Cnidaria</taxon>
        <taxon>Anthozoa</taxon>
        <taxon>Hexacorallia</taxon>
        <taxon>Scleractinia</taxon>
        <taxon>Caryophylliina</taxon>
        <taxon>Caryophylliidae</taxon>
        <taxon>Desmophyllum</taxon>
    </lineage>
</organism>
<dbReference type="PANTHER" id="PTHR45984">
    <property type="entry name" value="RNA (RNA) POLYMERASE II ASSOCIATED PROTEIN HOMOLOG"/>
    <property type="match status" value="1"/>
</dbReference>
<accession>A0A9W9YM79</accession>
<evidence type="ECO:0000256" key="4">
    <source>
        <dbReference type="ARBA" id="ARBA00022803"/>
    </source>
</evidence>
<proteinExistence type="predicted"/>
<dbReference type="AlphaFoldDB" id="A0A9W9YM79"/>
<dbReference type="GO" id="GO:0031072">
    <property type="term" value="F:heat shock protein binding"/>
    <property type="evidence" value="ECO:0007669"/>
    <property type="project" value="TreeGrafter"/>
</dbReference>
<name>A0A9W9YM79_9CNID</name>
<comment type="caution">
    <text evidence="6">The sequence shown here is derived from an EMBL/GenBank/DDBJ whole genome shotgun (WGS) entry which is preliminary data.</text>
</comment>
<dbReference type="EMBL" id="MU827346">
    <property type="protein sequence ID" value="KAJ7352829.1"/>
    <property type="molecule type" value="Genomic_DNA"/>
</dbReference>
<dbReference type="InterPro" id="IPR051982">
    <property type="entry name" value="CiliaryAsmbly_MitoImport"/>
</dbReference>
<reference evidence="6" key="1">
    <citation type="submission" date="2023-01" db="EMBL/GenBank/DDBJ databases">
        <title>Genome assembly of the deep-sea coral Lophelia pertusa.</title>
        <authorList>
            <person name="Herrera S."/>
            <person name="Cordes E."/>
        </authorList>
    </citation>
    <scope>NUCLEOTIDE SEQUENCE</scope>
    <source>
        <strain evidence="6">USNM1676648</strain>
        <tissue evidence="6">Polyp</tissue>
    </source>
</reference>
<protein>
    <submittedName>
        <fullName evidence="6">Sperm associated antigen 1</fullName>
    </submittedName>
</protein>
<feature type="region of interest" description="Disordered" evidence="5">
    <location>
        <begin position="113"/>
        <end position="165"/>
    </location>
</feature>
<dbReference type="PANTHER" id="PTHR45984:SF1">
    <property type="entry name" value="SPAG1 AXONEMAL DYNEIN ASSEMBLY FACTOR"/>
    <property type="match status" value="1"/>
</dbReference>
<keyword evidence="3" id="KW-0677">Repeat</keyword>
<evidence type="ECO:0000256" key="2">
    <source>
        <dbReference type="ARBA" id="ARBA00022490"/>
    </source>
</evidence>
<keyword evidence="2" id="KW-0963">Cytoplasm</keyword>
<evidence type="ECO:0000313" key="6">
    <source>
        <dbReference type="EMBL" id="KAJ7352829.1"/>
    </source>
</evidence>
<sequence length="165" mass="18641">MGEDVGSGLLEGSNTTSGVPIEHLDYRYVGECKNSKELEKILKVLRSGEEGHYPELIEFTEERLRNINPKSKSLRKELPINTYRDLSKSEEQEITDDLQEWMESIDQADKSLKTAGVTRELDNDNLPPIRTTTNSEVSSAKQQKPTDEKKKKNCVTSWLSGVGQI</sequence>
<evidence type="ECO:0000256" key="1">
    <source>
        <dbReference type="ARBA" id="ARBA00004496"/>
    </source>
</evidence>
<dbReference type="OrthoDB" id="2942533at2759"/>